<reference evidence="1" key="2">
    <citation type="submission" date="2021-01" db="EMBL/GenBank/DDBJ databases">
        <authorList>
            <person name="Schikora-Tamarit M.A."/>
        </authorList>
    </citation>
    <scope>NUCLEOTIDE SEQUENCE</scope>
    <source>
        <strain evidence="1">CBS2887</strain>
    </source>
</reference>
<dbReference type="EMBL" id="JAEUBG010000335">
    <property type="protein sequence ID" value="KAH3688483.1"/>
    <property type="molecule type" value="Genomic_DNA"/>
</dbReference>
<protein>
    <submittedName>
        <fullName evidence="1">Uncharacterized protein</fullName>
    </submittedName>
</protein>
<feature type="non-terminal residue" evidence="1">
    <location>
        <position position="1"/>
    </location>
</feature>
<organism evidence="1 2">
    <name type="scientific">Wickerhamomyces pijperi</name>
    <name type="common">Yeast</name>
    <name type="synonym">Pichia pijperi</name>
    <dbReference type="NCBI Taxonomy" id="599730"/>
    <lineage>
        <taxon>Eukaryota</taxon>
        <taxon>Fungi</taxon>
        <taxon>Dikarya</taxon>
        <taxon>Ascomycota</taxon>
        <taxon>Saccharomycotina</taxon>
        <taxon>Saccharomycetes</taxon>
        <taxon>Phaffomycetales</taxon>
        <taxon>Wickerhamomycetaceae</taxon>
        <taxon>Wickerhamomyces</taxon>
    </lineage>
</organism>
<evidence type="ECO:0000313" key="2">
    <source>
        <dbReference type="Proteomes" id="UP000774326"/>
    </source>
</evidence>
<comment type="caution">
    <text evidence="1">The sequence shown here is derived from an EMBL/GenBank/DDBJ whole genome shotgun (WGS) entry which is preliminary data.</text>
</comment>
<accession>A0A9P8QDG2</accession>
<evidence type="ECO:0000313" key="1">
    <source>
        <dbReference type="EMBL" id="KAH3688483.1"/>
    </source>
</evidence>
<name>A0A9P8QDG2_WICPI</name>
<keyword evidence="2" id="KW-1185">Reference proteome</keyword>
<dbReference type="Proteomes" id="UP000774326">
    <property type="component" value="Unassembled WGS sequence"/>
</dbReference>
<gene>
    <name evidence="1" type="ORF">WICPIJ_000532</name>
</gene>
<proteinExistence type="predicted"/>
<dbReference type="AlphaFoldDB" id="A0A9P8QDG2"/>
<reference evidence="1" key="1">
    <citation type="journal article" date="2021" name="Open Biol.">
        <title>Shared evolutionary footprints suggest mitochondrial oxidative damage underlies multiple complex I losses in fungi.</title>
        <authorList>
            <person name="Schikora-Tamarit M.A."/>
            <person name="Marcet-Houben M."/>
            <person name="Nosek J."/>
            <person name="Gabaldon T."/>
        </authorList>
    </citation>
    <scope>NUCLEOTIDE SEQUENCE</scope>
    <source>
        <strain evidence="1">CBS2887</strain>
    </source>
</reference>
<sequence length="77" mass="8779">GNNSSQNSNSYSFASGVTISMGKLQPKDLNDLILSSDNQEYFSPPINGIIRPWYRKFPMNNDEDDLKCWLMYSHTSV</sequence>